<proteinExistence type="predicted"/>
<protein>
    <recommendedName>
        <fullName evidence="3">IrrE N-terminal-like domain-containing protein</fullName>
    </recommendedName>
</protein>
<evidence type="ECO:0000313" key="2">
    <source>
        <dbReference type="Proteomes" id="UP001600109"/>
    </source>
</evidence>
<reference evidence="1 2" key="1">
    <citation type="submission" date="2024-06" db="EMBL/GenBank/DDBJ databases">
        <title>Flavobacterium spp. isolated from glacier.</title>
        <authorList>
            <person name="Han D."/>
        </authorList>
    </citation>
    <scope>NUCLEOTIDE SEQUENCE [LARGE SCALE GENOMIC DNA]</scope>
    <source>
        <strain evidence="1 2">LS2P90</strain>
    </source>
</reference>
<organism evidence="1 2">
    <name type="scientific">Flavobacterium xylosi</name>
    <dbReference type="NCBI Taxonomy" id="3230415"/>
    <lineage>
        <taxon>Bacteria</taxon>
        <taxon>Pseudomonadati</taxon>
        <taxon>Bacteroidota</taxon>
        <taxon>Flavobacteriia</taxon>
        <taxon>Flavobacteriales</taxon>
        <taxon>Flavobacteriaceae</taxon>
        <taxon>Flavobacterium</taxon>
    </lineage>
</organism>
<dbReference type="Proteomes" id="UP001600109">
    <property type="component" value="Unassembled WGS sequence"/>
</dbReference>
<comment type="caution">
    <text evidence="1">The sequence shown here is derived from an EMBL/GenBank/DDBJ whole genome shotgun (WGS) entry which is preliminary data.</text>
</comment>
<dbReference type="RefSeq" id="WP_379853767.1">
    <property type="nucleotide sequence ID" value="NZ_JBHZPZ010000003.1"/>
</dbReference>
<sequence length="228" mass="27038">MTLEDNINIQNIELWNELNSKFDFKLIYSKDEISWRVNTERDPIEIYTSSKTPNIPSFTHELLHVYIESNGMSSDRDILNSMYGADSFQILTNNDLFARIHNYCSHTKMFPYFIKMGFKECDFIADRIKLSFISYYILKIMLKSKKSKETVITDFIGHTMALFNDNETANKKATTRSLNKLKKLNPPLFKIIEDFNIEWRNSENLNLSYYFKIFDNNLNDWLVENKIL</sequence>
<evidence type="ECO:0008006" key="3">
    <source>
        <dbReference type="Google" id="ProtNLM"/>
    </source>
</evidence>
<dbReference type="EMBL" id="JBHZPZ010000003">
    <property type="protein sequence ID" value="MFE3867119.1"/>
    <property type="molecule type" value="Genomic_DNA"/>
</dbReference>
<accession>A0ABW6HUL3</accession>
<evidence type="ECO:0000313" key="1">
    <source>
        <dbReference type="EMBL" id="MFE3867119.1"/>
    </source>
</evidence>
<gene>
    <name evidence="1" type="ORF">ACFX5E_03410</name>
</gene>
<keyword evidence="2" id="KW-1185">Reference proteome</keyword>
<name>A0ABW6HUL3_9FLAO</name>